<sequence length="733" mass="82711">MLTWLMGGEKSEENIDSSDPHKDIPDTPAPLFVARAFKTALFGTPAPAGRPGSESDAIDNSQKDEPANSQTETLPSKRPPSILMTPGTATTLRKRVSFGNVFVQNDQSIKADPNAKDSNIGQKGNQNPLESNTQLTNQKNGKTSLTYQLEKARGQKSRSEITEKTLVSKNLTHTNEEAYDESHSESEKTVNYAGKYKIDACEEGDATMDLNKPQSQSGKYWKSEFENYHKEARSEMRKLLSYKELAKSFAKIKDERSIILAEKLKEEQQKVISMEETMTKLSAKLWATDTKGVERFDDESEILIKELARQTARAVQYKEQVEEFRKLMENLEPYYSQIEKGKMDDSHIGIEHHVNNGISILLSQVKQENRELTQKVKQAISLKEENEKLLAMTRDKDELIYNLKVEKERLSRKINQLEGQLTKLESKYSGEFWSCEEKNIGVEQTHQNSELSLGQTKNKAENQCFKAESVQGIDIAGAVNSKRLEIELSKNPEKKGKFLLRPSDDKLCVHEGTERQFQNRVQDPKSILPKELLNSTQDCNLDEVDMKCSQAASEVINSSNPTDIQDIQILSSNSPISCQPKYSKIKPIQYESQGYSRHSKFFDGDLHKTSGSLKNLNSLSNNLSSKLTPDYENLLPETSSIIPVDPNDPHEQVSERSKASGIETSTPKPLQLRKKILEDSQRPVTIPNKAELIERKLTKTSLPPDRVEAAKKRLAEKKRIASTLTRSSGRNKT</sequence>
<evidence type="ECO:0000313" key="4">
    <source>
        <dbReference type="EMBL" id="RKF55429.1"/>
    </source>
</evidence>
<evidence type="ECO:0000313" key="5">
    <source>
        <dbReference type="Proteomes" id="UP000285405"/>
    </source>
</evidence>
<feature type="region of interest" description="Disordered" evidence="2">
    <location>
        <begin position="643"/>
        <end position="668"/>
    </location>
</feature>
<evidence type="ECO:0000259" key="3">
    <source>
        <dbReference type="Pfam" id="PF11500"/>
    </source>
</evidence>
<feature type="domain" description="Spindle pole body-associated protein cut12" evidence="3">
    <location>
        <begin position="140"/>
        <end position="291"/>
    </location>
</feature>
<protein>
    <submittedName>
        <fullName evidence="4">Putative urease accessory protein</fullName>
    </submittedName>
</protein>
<proteinExistence type="predicted"/>
<evidence type="ECO:0000256" key="2">
    <source>
        <dbReference type="SAM" id="MobiDB-lite"/>
    </source>
</evidence>
<dbReference type="AlphaFoldDB" id="A0A420HDC9"/>
<dbReference type="Proteomes" id="UP000285405">
    <property type="component" value="Unassembled WGS sequence"/>
</dbReference>
<dbReference type="InterPro" id="IPR021589">
    <property type="entry name" value="Cut12"/>
</dbReference>
<feature type="region of interest" description="Disordered" evidence="2">
    <location>
        <begin position="107"/>
        <end position="142"/>
    </location>
</feature>
<organism evidence="4 5">
    <name type="scientific">Golovinomyces cichoracearum</name>
    <dbReference type="NCBI Taxonomy" id="62708"/>
    <lineage>
        <taxon>Eukaryota</taxon>
        <taxon>Fungi</taxon>
        <taxon>Dikarya</taxon>
        <taxon>Ascomycota</taxon>
        <taxon>Pezizomycotina</taxon>
        <taxon>Leotiomycetes</taxon>
        <taxon>Erysiphales</taxon>
        <taxon>Erysiphaceae</taxon>
        <taxon>Golovinomyces</taxon>
    </lineage>
</organism>
<comment type="caution">
    <text evidence="4">The sequence shown here is derived from an EMBL/GenBank/DDBJ whole genome shotgun (WGS) entry which is preliminary data.</text>
</comment>
<feature type="compositionally biased region" description="Polar residues" evidence="2">
    <location>
        <begin position="116"/>
        <end position="142"/>
    </location>
</feature>
<feature type="coiled-coil region" evidence="1">
    <location>
        <begin position="264"/>
        <end position="327"/>
    </location>
</feature>
<dbReference type="EMBL" id="MCBR01020381">
    <property type="protein sequence ID" value="RKF55429.1"/>
    <property type="molecule type" value="Genomic_DNA"/>
</dbReference>
<keyword evidence="1" id="KW-0175">Coiled coil</keyword>
<dbReference type="OrthoDB" id="5383703at2759"/>
<gene>
    <name evidence="4" type="ORF">GcC1_203017</name>
</gene>
<feature type="compositionally biased region" description="Basic and acidic residues" evidence="2">
    <location>
        <begin position="647"/>
        <end position="658"/>
    </location>
</feature>
<feature type="compositionally biased region" description="Basic and acidic residues" evidence="2">
    <location>
        <begin position="9"/>
        <end position="25"/>
    </location>
</feature>
<feature type="coiled-coil region" evidence="1">
    <location>
        <begin position="362"/>
        <end position="427"/>
    </location>
</feature>
<name>A0A420HDC9_9PEZI</name>
<feature type="region of interest" description="Disordered" evidence="2">
    <location>
        <begin position="1"/>
        <end position="29"/>
    </location>
</feature>
<accession>A0A420HDC9</accession>
<evidence type="ECO:0000256" key="1">
    <source>
        <dbReference type="SAM" id="Coils"/>
    </source>
</evidence>
<reference evidence="4 5" key="1">
    <citation type="journal article" date="2018" name="BMC Genomics">
        <title>Comparative genome analyses reveal sequence features reflecting distinct modes of host-adaptation between dicot and monocot powdery mildew.</title>
        <authorList>
            <person name="Wu Y."/>
            <person name="Ma X."/>
            <person name="Pan Z."/>
            <person name="Kale S.D."/>
            <person name="Song Y."/>
            <person name="King H."/>
            <person name="Zhang Q."/>
            <person name="Presley C."/>
            <person name="Deng X."/>
            <person name="Wei C.I."/>
            <person name="Xiao S."/>
        </authorList>
    </citation>
    <scope>NUCLEOTIDE SEQUENCE [LARGE SCALE GENOMIC DNA]</scope>
    <source>
        <strain evidence="4">UCSC1</strain>
    </source>
</reference>
<feature type="region of interest" description="Disordered" evidence="2">
    <location>
        <begin position="43"/>
        <end position="86"/>
    </location>
</feature>
<dbReference type="Pfam" id="PF11500">
    <property type="entry name" value="Cut12"/>
    <property type="match status" value="1"/>
</dbReference>